<keyword evidence="2" id="KW-1185">Reference proteome</keyword>
<name>A0A0V8QIK1_9FIRM</name>
<comment type="caution">
    <text evidence="1">The sequence shown here is derived from an EMBL/GenBank/DDBJ whole genome shotgun (WGS) entry which is preliminary data.</text>
</comment>
<accession>A0A0V8QIK1</accession>
<dbReference type="EMBL" id="LNAM01000032">
    <property type="protein sequence ID" value="KSV60227.1"/>
    <property type="molecule type" value="Genomic_DNA"/>
</dbReference>
<protein>
    <submittedName>
        <fullName evidence="1">Uncharacterized protein</fullName>
    </submittedName>
</protein>
<sequence length="183" mass="21166">MVLTEVQAKLFYDLWIPLLDFVNRKYKLCKDFYGMDSPKGLPLDVVRIISGKLWENTSVIDEYISKNVQNMSEEHISIVRGWKKVVHGKFVVERHLKNGSILVSCDEDGSVYRVRGIYSSWRELLGTLPMPQIVETSLIPFQDVIIHDGIVMPYGVFLGKNMADQARHMYMNAKEQKRIIECI</sequence>
<dbReference type="Proteomes" id="UP000054874">
    <property type="component" value="Unassembled WGS sequence"/>
</dbReference>
<dbReference type="AlphaFoldDB" id="A0A0V8QIK1"/>
<reference evidence="1 2" key="1">
    <citation type="submission" date="2015-11" db="EMBL/GenBank/DDBJ databases">
        <title>Butyribacter intestini gen. nov., sp. nov., a butyric acid-producing bacterium of the family Lachnospiraceae isolated from the human faeces.</title>
        <authorList>
            <person name="Zou Y."/>
            <person name="Xue W."/>
            <person name="Luo G."/>
            <person name="Lv M."/>
        </authorList>
    </citation>
    <scope>NUCLEOTIDE SEQUENCE [LARGE SCALE GENOMIC DNA]</scope>
    <source>
        <strain evidence="1 2">ACET-33324</strain>
    </source>
</reference>
<dbReference type="RefSeq" id="WP_058351572.1">
    <property type="nucleotide sequence ID" value="NZ_CABMMD010000032.1"/>
</dbReference>
<evidence type="ECO:0000313" key="1">
    <source>
        <dbReference type="EMBL" id="KSV60227.1"/>
    </source>
</evidence>
<proteinExistence type="predicted"/>
<organism evidence="1 2">
    <name type="scientific">Acetivibrio ethanolgignens</name>
    <dbReference type="NCBI Taxonomy" id="290052"/>
    <lineage>
        <taxon>Bacteria</taxon>
        <taxon>Bacillati</taxon>
        <taxon>Bacillota</taxon>
        <taxon>Clostridia</taxon>
        <taxon>Eubacteriales</taxon>
        <taxon>Oscillospiraceae</taxon>
        <taxon>Acetivibrio</taxon>
    </lineage>
</organism>
<evidence type="ECO:0000313" key="2">
    <source>
        <dbReference type="Proteomes" id="UP000054874"/>
    </source>
</evidence>
<dbReference type="OrthoDB" id="529660at2"/>
<gene>
    <name evidence="1" type="ORF">ASU35_17280</name>
</gene>